<evidence type="ECO:0000313" key="1">
    <source>
        <dbReference type="EMBL" id="KAI9398199.1"/>
    </source>
</evidence>
<evidence type="ECO:0000313" key="2">
    <source>
        <dbReference type="Proteomes" id="UP000006729"/>
    </source>
</evidence>
<dbReference type="Proteomes" id="UP000006729">
    <property type="component" value="Chromosome 3"/>
</dbReference>
<accession>A0ACC0T9H3</accession>
<reference evidence="1 2" key="1">
    <citation type="journal article" date="2006" name="Science">
        <title>The genome of black cottonwood, Populus trichocarpa (Torr. &amp; Gray).</title>
        <authorList>
            <person name="Tuskan G.A."/>
            <person name="Difazio S."/>
            <person name="Jansson S."/>
            <person name="Bohlmann J."/>
            <person name="Grigoriev I."/>
            <person name="Hellsten U."/>
            <person name="Putnam N."/>
            <person name="Ralph S."/>
            <person name="Rombauts S."/>
            <person name="Salamov A."/>
            <person name="Schein J."/>
            <person name="Sterck L."/>
            <person name="Aerts A."/>
            <person name="Bhalerao R.R."/>
            <person name="Bhalerao R.P."/>
            <person name="Blaudez D."/>
            <person name="Boerjan W."/>
            <person name="Brun A."/>
            <person name="Brunner A."/>
            <person name="Busov V."/>
            <person name="Campbell M."/>
            <person name="Carlson J."/>
            <person name="Chalot M."/>
            <person name="Chapman J."/>
            <person name="Chen G.L."/>
            <person name="Cooper D."/>
            <person name="Coutinho P.M."/>
            <person name="Couturier J."/>
            <person name="Covert S."/>
            <person name="Cronk Q."/>
            <person name="Cunningham R."/>
            <person name="Davis J."/>
            <person name="Degroeve S."/>
            <person name="Dejardin A."/>
            <person name="Depamphilis C."/>
            <person name="Detter J."/>
            <person name="Dirks B."/>
            <person name="Dubchak I."/>
            <person name="Duplessis S."/>
            <person name="Ehlting J."/>
            <person name="Ellis B."/>
            <person name="Gendler K."/>
            <person name="Goodstein D."/>
            <person name="Gribskov M."/>
            <person name="Grimwood J."/>
            <person name="Groover A."/>
            <person name="Gunter L."/>
            <person name="Hamberger B."/>
            <person name="Heinze B."/>
            <person name="Helariutta Y."/>
            <person name="Henrissat B."/>
            <person name="Holligan D."/>
            <person name="Holt R."/>
            <person name="Huang W."/>
            <person name="Islam-Faridi N."/>
            <person name="Jones S."/>
            <person name="Jones-Rhoades M."/>
            <person name="Jorgensen R."/>
            <person name="Joshi C."/>
            <person name="Kangasjarvi J."/>
            <person name="Karlsson J."/>
            <person name="Kelleher C."/>
            <person name="Kirkpatrick R."/>
            <person name="Kirst M."/>
            <person name="Kohler A."/>
            <person name="Kalluri U."/>
            <person name="Larimer F."/>
            <person name="Leebens-Mack J."/>
            <person name="Leple J.C."/>
            <person name="Locascio P."/>
            <person name="Lou Y."/>
            <person name="Lucas S."/>
            <person name="Martin F."/>
            <person name="Montanini B."/>
            <person name="Napoli C."/>
            <person name="Nelson D.R."/>
            <person name="Nelson C."/>
            <person name="Nieminen K."/>
            <person name="Nilsson O."/>
            <person name="Pereda V."/>
            <person name="Peter G."/>
            <person name="Philippe R."/>
            <person name="Pilate G."/>
            <person name="Poliakov A."/>
            <person name="Razumovskaya J."/>
            <person name="Richardson P."/>
            <person name="Rinaldi C."/>
            <person name="Ritland K."/>
            <person name="Rouze P."/>
            <person name="Ryaboy D."/>
            <person name="Schmutz J."/>
            <person name="Schrader J."/>
            <person name="Segerman B."/>
            <person name="Shin H."/>
            <person name="Siddiqui A."/>
            <person name="Sterky F."/>
            <person name="Terry A."/>
            <person name="Tsai C.J."/>
            <person name="Uberbacher E."/>
            <person name="Unneberg P."/>
            <person name="Vahala J."/>
            <person name="Wall K."/>
            <person name="Wessler S."/>
            <person name="Yang G."/>
            <person name="Yin T."/>
            <person name="Douglas C."/>
            <person name="Marra M."/>
            <person name="Sandberg G."/>
            <person name="Van de Peer Y."/>
            <person name="Rokhsar D."/>
        </authorList>
    </citation>
    <scope>NUCLEOTIDE SEQUENCE [LARGE SCALE GENOMIC DNA]</scope>
    <source>
        <strain evidence="2">cv. Nisqually</strain>
    </source>
</reference>
<protein>
    <submittedName>
        <fullName evidence="1">Uncharacterized protein</fullName>
    </submittedName>
</protein>
<dbReference type="EMBL" id="CM009292">
    <property type="protein sequence ID" value="KAI9398199.1"/>
    <property type="molecule type" value="Genomic_DNA"/>
</dbReference>
<keyword evidence="2" id="KW-1185">Reference proteome</keyword>
<name>A0ACC0T9H3_POPTR</name>
<comment type="caution">
    <text evidence="1">The sequence shown here is derived from an EMBL/GenBank/DDBJ whole genome shotgun (WGS) entry which is preliminary data.</text>
</comment>
<gene>
    <name evidence="1" type="ORF">POPTR_003G143900v4</name>
</gene>
<sequence length="440" mass="50039">MSLTTSLSPNCSGTDTVVATTPLVTFLVRVQETALGTFGEEDFDPKLYVDLSLKFNLSKTQKAFDELPRSGENGTVSVEDLKVFIATYFDDAADDLVYYDPVDFVPEPEGFLPKVKNPEVRSWALEVHALWKNLSRKVSDGVLEHSELHTLLPLPEAVVVPGSRFREVYYWDSYWVIRGLLASKMYETAKAIVTNLIFHVDTYGYVLNGGRAYYTNRSQPPLLSAMVYEIYNRTCDVELVRKALPALLKEHAFWNSEIHKVTIQDAQGCNHNLSRYYAMWNKPRPERSRKDKEAASKFLGNSEKQQFYRDVASAAESGWDFSTRWMRNTSEFSTMSTTSILPVDLNVYILKMELDIAFFANVLGNKSTVESFLEAAEARKNAINSVFWNDEMGQWLDYRLTNGTICKVLSSCLCFNSHYLIIIDFSVLLLIFVDFTLSGI</sequence>
<organism evidence="1 2">
    <name type="scientific">Populus trichocarpa</name>
    <name type="common">Western balsam poplar</name>
    <name type="synonym">Populus balsamifera subsp. trichocarpa</name>
    <dbReference type="NCBI Taxonomy" id="3694"/>
    <lineage>
        <taxon>Eukaryota</taxon>
        <taxon>Viridiplantae</taxon>
        <taxon>Streptophyta</taxon>
        <taxon>Embryophyta</taxon>
        <taxon>Tracheophyta</taxon>
        <taxon>Spermatophyta</taxon>
        <taxon>Magnoliopsida</taxon>
        <taxon>eudicotyledons</taxon>
        <taxon>Gunneridae</taxon>
        <taxon>Pentapetalae</taxon>
        <taxon>rosids</taxon>
        <taxon>fabids</taxon>
        <taxon>Malpighiales</taxon>
        <taxon>Salicaceae</taxon>
        <taxon>Saliceae</taxon>
        <taxon>Populus</taxon>
    </lineage>
</organism>
<proteinExistence type="predicted"/>